<dbReference type="InterPro" id="IPR034904">
    <property type="entry name" value="FSCA_dom_sf"/>
</dbReference>
<evidence type="ECO:0000313" key="4">
    <source>
        <dbReference type="Proteomes" id="UP000290565"/>
    </source>
</evidence>
<comment type="caution">
    <text evidence="3">The sequence shown here is derived from an EMBL/GenBank/DDBJ whole genome shotgun (WGS) entry which is preliminary data.</text>
</comment>
<dbReference type="AlphaFoldDB" id="A0A4Q0STA8"/>
<organism evidence="3 4">
    <name type="scientific">Bradyrhizobium zhanjiangense</name>
    <dbReference type="NCBI Taxonomy" id="1325107"/>
    <lineage>
        <taxon>Bacteria</taxon>
        <taxon>Pseudomonadati</taxon>
        <taxon>Pseudomonadota</taxon>
        <taxon>Alphaproteobacteria</taxon>
        <taxon>Hyphomicrobiales</taxon>
        <taxon>Nitrobacteraceae</taxon>
        <taxon>Bradyrhizobium</taxon>
    </lineage>
</organism>
<dbReference type="GO" id="GO:0016226">
    <property type="term" value="P:iron-sulfur cluster assembly"/>
    <property type="evidence" value="ECO:0007669"/>
    <property type="project" value="InterPro"/>
</dbReference>
<feature type="domain" description="NIF system FeS cluster assembly NifU C-terminal" evidence="2">
    <location>
        <begin position="22"/>
        <end position="84"/>
    </location>
</feature>
<reference evidence="3 4" key="1">
    <citation type="submission" date="2015-04" db="EMBL/GenBank/DDBJ databases">
        <title>Comparative genomics of rhizobia nodulating Arachis hypogaea in China.</title>
        <authorList>
            <person name="Li Y."/>
        </authorList>
    </citation>
    <scope>NUCLEOTIDE SEQUENCE [LARGE SCALE GENOMIC DNA]</scope>
    <source>
        <strain evidence="3 4">CCBAU 51787</strain>
    </source>
</reference>
<evidence type="ECO:0000256" key="1">
    <source>
        <dbReference type="SAM" id="MobiDB-lite"/>
    </source>
</evidence>
<dbReference type="Proteomes" id="UP000290565">
    <property type="component" value="Unassembled WGS sequence"/>
</dbReference>
<dbReference type="SUPFAM" id="SSF117916">
    <property type="entry name" value="Fe-S cluster assembly (FSCA) domain-like"/>
    <property type="match status" value="1"/>
</dbReference>
<dbReference type="RefSeq" id="WP_128943595.1">
    <property type="nucleotide sequence ID" value="NZ_LBJM01000009.1"/>
</dbReference>
<evidence type="ECO:0000259" key="2">
    <source>
        <dbReference type="Pfam" id="PF01106"/>
    </source>
</evidence>
<gene>
    <name evidence="3" type="ORF">XH94_03855</name>
</gene>
<dbReference type="Pfam" id="PF01106">
    <property type="entry name" value="NifU"/>
    <property type="match status" value="1"/>
</dbReference>
<proteinExistence type="predicted"/>
<sequence length="96" mass="10676">MPAEPEQLRQSSSTATDRERRIRGALEEVRPNLQRDHGDRQLIGIDGSRIMVRLTGACTLCRVSRVRLEGIQTRLVDKLGELVRLIPVAAAGEAMD</sequence>
<name>A0A4Q0STA8_9BRAD</name>
<dbReference type="InterPro" id="IPR001075">
    <property type="entry name" value="NIF_FeS_clus_asmbl_NifU_C"/>
</dbReference>
<dbReference type="Gene3D" id="3.30.300.130">
    <property type="entry name" value="Fe-S cluster assembly (FSCA)"/>
    <property type="match status" value="1"/>
</dbReference>
<evidence type="ECO:0000313" key="3">
    <source>
        <dbReference type="EMBL" id="RXH42230.1"/>
    </source>
</evidence>
<dbReference type="GO" id="GO:0051536">
    <property type="term" value="F:iron-sulfur cluster binding"/>
    <property type="evidence" value="ECO:0007669"/>
    <property type="project" value="InterPro"/>
</dbReference>
<protein>
    <submittedName>
        <fullName evidence="3">Nitrogen fixation protein NifU</fullName>
    </submittedName>
</protein>
<feature type="region of interest" description="Disordered" evidence="1">
    <location>
        <begin position="1"/>
        <end position="21"/>
    </location>
</feature>
<dbReference type="EMBL" id="LBJM01000009">
    <property type="protein sequence ID" value="RXH42230.1"/>
    <property type="molecule type" value="Genomic_DNA"/>
</dbReference>
<dbReference type="GO" id="GO:0005506">
    <property type="term" value="F:iron ion binding"/>
    <property type="evidence" value="ECO:0007669"/>
    <property type="project" value="InterPro"/>
</dbReference>
<accession>A0A4Q0STA8</accession>